<dbReference type="RefSeq" id="WP_123358468.1">
    <property type="nucleotide sequence ID" value="NZ_MOBM01000017.1"/>
</dbReference>
<gene>
    <name evidence="1" type="ORF">BK662_12805</name>
</gene>
<dbReference type="Proteomes" id="UP000284002">
    <property type="component" value="Unassembled WGS sequence"/>
</dbReference>
<evidence type="ECO:0000313" key="2">
    <source>
        <dbReference type="Proteomes" id="UP000284002"/>
    </source>
</evidence>
<proteinExistence type="predicted"/>
<accession>A0A423HR09</accession>
<dbReference type="EMBL" id="MOBM01000017">
    <property type="protein sequence ID" value="RON15616.1"/>
    <property type="molecule type" value="Genomic_DNA"/>
</dbReference>
<sequence length="164" mass="18828">MLIAKLNALAIEGRAMLDEAKRLEKMLPQMKRDGYAALKMKYPQIEQRDWTGLVKALQLGKLPVNMLEEANVIYEKISTCKEQAEAAKMRGKELYDVRAAADTRRVLDPDVHPIPVGHYPKLRNCTQYPQRKDCNVGESETEKWARCKFMVHGEKDWHCTAPSK</sequence>
<protein>
    <submittedName>
        <fullName evidence="1">Uncharacterized protein</fullName>
    </submittedName>
</protein>
<dbReference type="AlphaFoldDB" id="A0A423HR09"/>
<comment type="caution">
    <text evidence="1">The sequence shown here is derived from an EMBL/GenBank/DDBJ whole genome shotgun (WGS) entry which is preliminary data.</text>
</comment>
<organism evidence="1 2">
    <name type="scientific">Pseudomonas frederiksbergensis</name>
    <dbReference type="NCBI Taxonomy" id="104087"/>
    <lineage>
        <taxon>Bacteria</taxon>
        <taxon>Pseudomonadati</taxon>
        <taxon>Pseudomonadota</taxon>
        <taxon>Gammaproteobacteria</taxon>
        <taxon>Pseudomonadales</taxon>
        <taxon>Pseudomonadaceae</taxon>
        <taxon>Pseudomonas</taxon>
    </lineage>
</organism>
<reference evidence="1 2" key="1">
    <citation type="submission" date="2016-10" db="EMBL/GenBank/DDBJ databases">
        <title>Comparative genome analysis of multiple Pseudomonas spp. focuses on biocontrol and plant growth promoting traits.</title>
        <authorList>
            <person name="Tao X.-Y."/>
            <person name="Taylor C.G."/>
        </authorList>
    </citation>
    <scope>NUCLEOTIDE SEQUENCE [LARGE SCALE GENOMIC DNA]</scope>
    <source>
        <strain evidence="1 2">36C6</strain>
    </source>
</reference>
<evidence type="ECO:0000313" key="1">
    <source>
        <dbReference type="EMBL" id="RON15616.1"/>
    </source>
</evidence>
<name>A0A423HR09_9PSED</name>